<evidence type="ECO:0000259" key="1">
    <source>
        <dbReference type="PROSITE" id="PS50835"/>
    </source>
</evidence>
<dbReference type="EMBL" id="JARQZJ010000079">
    <property type="protein sequence ID" value="KAK9882633.1"/>
    <property type="molecule type" value="Genomic_DNA"/>
</dbReference>
<keyword evidence="3" id="KW-1185">Reference proteome</keyword>
<dbReference type="AlphaFoldDB" id="A0AAW1UQ28"/>
<protein>
    <recommendedName>
        <fullName evidence="1">Ig-like domain-containing protein</fullName>
    </recommendedName>
</protein>
<accession>A0AAW1UQ28</accession>
<evidence type="ECO:0000313" key="2">
    <source>
        <dbReference type="EMBL" id="KAK9882633.1"/>
    </source>
</evidence>
<sequence>MQCTFNSASADVTLRIHLDQKDVEKLKSVFTSWSTGRFIGNLTVLDEDMNFVPILPSVSLTANKPGSIRVHDDFILTCAARGYSAMTFKWLKDGMFINISHSAG</sequence>
<dbReference type="InterPro" id="IPR007110">
    <property type="entry name" value="Ig-like_dom"/>
</dbReference>
<gene>
    <name evidence="2" type="ORF">WA026_022503</name>
</gene>
<dbReference type="PROSITE" id="PS50835">
    <property type="entry name" value="IG_LIKE"/>
    <property type="match status" value="1"/>
</dbReference>
<feature type="domain" description="Ig-like" evidence="1">
    <location>
        <begin position="56"/>
        <end position="104"/>
    </location>
</feature>
<reference evidence="2 3" key="1">
    <citation type="submission" date="2023-03" db="EMBL/GenBank/DDBJ databases">
        <title>Genome insight into feeding habits of ladybird beetles.</title>
        <authorList>
            <person name="Li H.-S."/>
            <person name="Huang Y.-H."/>
            <person name="Pang H."/>
        </authorList>
    </citation>
    <scope>NUCLEOTIDE SEQUENCE [LARGE SCALE GENOMIC DNA]</scope>
    <source>
        <strain evidence="2">SYSU_2023b</strain>
        <tissue evidence="2">Whole body</tissue>
    </source>
</reference>
<proteinExistence type="predicted"/>
<dbReference type="Gene3D" id="2.60.40.10">
    <property type="entry name" value="Immunoglobulins"/>
    <property type="match status" value="1"/>
</dbReference>
<dbReference type="InterPro" id="IPR036179">
    <property type="entry name" value="Ig-like_dom_sf"/>
</dbReference>
<dbReference type="SUPFAM" id="SSF48726">
    <property type="entry name" value="Immunoglobulin"/>
    <property type="match status" value="1"/>
</dbReference>
<evidence type="ECO:0000313" key="3">
    <source>
        <dbReference type="Proteomes" id="UP001431783"/>
    </source>
</evidence>
<name>A0AAW1UQ28_9CUCU</name>
<organism evidence="2 3">
    <name type="scientific">Henosepilachna vigintioctopunctata</name>
    <dbReference type="NCBI Taxonomy" id="420089"/>
    <lineage>
        <taxon>Eukaryota</taxon>
        <taxon>Metazoa</taxon>
        <taxon>Ecdysozoa</taxon>
        <taxon>Arthropoda</taxon>
        <taxon>Hexapoda</taxon>
        <taxon>Insecta</taxon>
        <taxon>Pterygota</taxon>
        <taxon>Neoptera</taxon>
        <taxon>Endopterygota</taxon>
        <taxon>Coleoptera</taxon>
        <taxon>Polyphaga</taxon>
        <taxon>Cucujiformia</taxon>
        <taxon>Coccinelloidea</taxon>
        <taxon>Coccinellidae</taxon>
        <taxon>Epilachninae</taxon>
        <taxon>Epilachnini</taxon>
        <taxon>Henosepilachna</taxon>
    </lineage>
</organism>
<dbReference type="InterPro" id="IPR013783">
    <property type="entry name" value="Ig-like_fold"/>
</dbReference>
<comment type="caution">
    <text evidence="2">The sequence shown here is derived from an EMBL/GenBank/DDBJ whole genome shotgun (WGS) entry which is preliminary data.</text>
</comment>
<dbReference type="Proteomes" id="UP001431783">
    <property type="component" value="Unassembled WGS sequence"/>
</dbReference>